<dbReference type="Proteomes" id="UP000732377">
    <property type="component" value="Unassembled WGS sequence"/>
</dbReference>
<evidence type="ECO:0000313" key="2">
    <source>
        <dbReference type="EMBL" id="MBY6278403.1"/>
    </source>
</evidence>
<proteinExistence type="predicted"/>
<name>A0A953IFR9_SYMTR</name>
<reference evidence="1" key="1">
    <citation type="submission" date="2017-11" db="EMBL/GenBank/DDBJ databases">
        <title>Three new genomes from thermophilic consortium.</title>
        <authorList>
            <person name="Quaggio R."/>
            <person name="Amgarten D."/>
            <person name="Setubal J.C."/>
        </authorList>
    </citation>
    <scope>NUCLEOTIDE SEQUENCE</scope>
    <source>
        <strain evidence="1">ZCTH01-B2</strain>
    </source>
</reference>
<accession>A0A953IFR9</accession>
<feature type="non-terminal residue" evidence="1">
    <location>
        <position position="34"/>
    </location>
</feature>
<dbReference type="AlphaFoldDB" id="A0A953IFR9"/>
<dbReference type="EMBL" id="PIUK01000497">
    <property type="protein sequence ID" value="MBY6278403.1"/>
    <property type="molecule type" value="Genomic_DNA"/>
</dbReference>
<comment type="caution">
    <text evidence="1">The sequence shown here is derived from an EMBL/GenBank/DDBJ whole genome shotgun (WGS) entry which is preliminary data.</text>
</comment>
<evidence type="ECO:0000313" key="3">
    <source>
        <dbReference type="Proteomes" id="UP000732377"/>
    </source>
</evidence>
<evidence type="ECO:0000313" key="1">
    <source>
        <dbReference type="EMBL" id="MBY6277705.1"/>
    </source>
</evidence>
<organism evidence="1 3">
    <name type="scientific">Symbiobacterium thermophilum</name>
    <dbReference type="NCBI Taxonomy" id="2734"/>
    <lineage>
        <taxon>Bacteria</taxon>
        <taxon>Bacillati</taxon>
        <taxon>Bacillota</taxon>
        <taxon>Clostridia</taxon>
        <taxon>Eubacteriales</taxon>
        <taxon>Symbiobacteriaceae</taxon>
        <taxon>Symbiobacterium</taxon>
    </lineage>
</organism>
<sequence length="34" mass="3873">MGRRAKPVDLILIQGTKHLTKKEIEARKEAEAKL</sequence>
<gene>
    <name evidence="1" type="ORF">CWE10_16170</name>
    <name evidence="2" type="ORF">CWE10_20090</name>
</gene>
<dbReference type="EMBL" id="PIUK01000227">
    <property type="protein sequence ID" value="MBY6277705.1"/>
    <property type="molecule type" value="Genomic_DNA"/>
</dbReference>
<protein>
    <submittedName>
        <fullName evidence="1">Phage terminase small subunit P27 family</fullName>
    </submittedName>
</protein>